<dbReference type="RefSeq" id="WP_013734149.1">
    <property type="nucleotide sequence ID" value="NZ_LMWI01000002.1"/>
</dbReference>
<accession>A0A9X0I117</accession>
<organism evidence="1 2">
    <name type="scientific">Micromonospora maris</name>
    <dbReference type="NCBI Taxonomy" id="1003110"/>
    <lineage>
        <taxon>Bacteria</taxon>
        <taxon>Bacillati</taxon>
        <taxon>Actinomycetota</taxon>
        <taxon>Actinomycetes</taxon>
        <taxon>Micromonosporales</taxon>
        <taxon>Micromonosporaceae</taxon>
        <taxon>Micromonospora</taxon>
    </lineage>
</organism>
<gene>
    <name evidence="1" type="ORF">ADL17_17175</name>
</gene>
<dbReference type="Proteomes" id="UP000053246">
    <property type="component" value="Unassembled WGS sequence"/>
</dbReference>
<name>A0A9X0I117_9ACTN</name>
<sequence>MALPRSLPDGYVVVHEVLADQAVDYERQEKVLHGGVKQARDIGLWLGRTGQTLTVDRLPGAAAYPRPYASTRLFTLTTGQVGRYRANFRFTGCACSPSWYYEDWLVHVSYGQVTPGHFVHRQPDRDVDHRVHLYGGTARRNP</sequence>
<keyword evidence="2" id="KW-1185">Reference proteome</keyword>
<dbReference type="OMA" id="YRANFRF"/>
<protein>
    <submittedName>
        <fullName evidence="1">Uncharacterized protein</fullName>
    </submittedName>
</protein>
<evidence type="ECO:0000313" key="2">
    <source>
        <dbReference type="Proteomes" id="UP000053246"/>
    </source>
</evidence>
<comment type="caution">
    <text evidence="1">The sequence shown here is derived from an EMBL/GenBank/DDBJ whole genome shotgun (WGS) entry which is preliminary data.</text>
</comment>
<evidence type="ECO:0000313" key="1">
    <source>
        <dbReference type="EMBL" id="KUJ44870.1"/>
    </source>
</evidence>
<dbReference type="AlphaFoldDB" id="A0A9X0I117"/>
<reference evidence="1 2" key="1">
    <citation type="submission" date="2015-10" db="EMBL/GenBank/DDBJ databases">
        <authorList>
            <person name="Ju K.-S."/>
            <person name="Doroghazi J.R."/>
            <person name="Metcalf W.W."/>
        </authorList>
    </citation>
    <scope>NUCLEOTIDE SEQUENCE [LARGE SCALE GENOMIC DNA]</scope>
    <source>
        <strain evidence="1 2">NRRL B-24793</strain>
    </source>
</reference>
<proteinExistence type="predicted"/>
<dbReference type="EMBL" id="LMWI01000002">
    <property type="protein sequence ID" value="KUJ44870.1"/>
    <property type="molecule type" value="Genomic_DNA"/>
</dbReference>